<evidence type="ECO:0000313" key="2">
    <source>
        <dbReference type="Proteomes" id="UP000318102"/>
    </source>
</evidence>
<evidence type="ECO:0008006" key="3">
    <source>
        <dbReference type="Google" id="ProtNLM"/>
    </source>
</evidence>
<accession>A0A559IZ16</accession>
<evidence type="ECO:0000313" key="1">
    <source>
        <dbReference type="EMBL" id="TVX92871.1"/>
    </source>
</evidence>
<dbReference type="Pfam" id="PF14069">
    <property type="entry name" value="SpoVIF"/>
    <property type="match status" value="1"/>
</dbReference>
<dbReference type="Proteomes" id="UP000318102">
    <property type="component" value="Unassembled WGS sequence"/>
</dbReference>
<proteinExistence type="predicted"/>
<keyword evidence="2" id="KW-1185">Reference proteome</keyword>
<sequence>MSKGKVPKDALQAINKKISKPISENQIKNVASTVTSETMQSEAQLRQLIKQVAMMANVPVTESTVNEIITTVKKSGINGGSLESLMKLMMKK</sequence>
<reference evidence="1 2" key="1">
    <citation type="submission" date="2019-07" db="EMBL/GenBank/DDBJ databases">
        <authorList>
            <person name="Kim J."/>
        </authorList>
    </citation>
    <scope>NUCLEOTIDE SEQUENCE [LARGE SCALE GENOMIC DNA]</scope>
    <source>
        <strain evidence="1 2">N4</strain>
    </source>
</reference>
<dbReference type="RefSeq" id="WP_144988748.1">
    <property type="nucleotide sequence ID" value="NZ_VNJK01000001.1"/>
</dbReference>
<dbReference type="AlphaFoldDB" id="A0A559IZ16"/>
<dbReference type="InterPro" id="IPR025942">
    <property type="entry name" value="SpoVIF"/>
</dbReference>
<dbReference type="EMBL" id="VNJK01000001">
    <property type="protein sequence ID" value="TVX92871.1"/>
    <property type="molecule type" value="Genomic_DNA"/>
</dbReference>
<name>A0A559IZ16_9BACL</name>
<comment type="caution">
    <text evidence="1">The sequence shown here is derived from an EMBL/GenBank/DDBJ whole genome shotgun (WGS) entry which is preliminary data.</text>
</comment>
<dbReference type="OrthoDB" id="2660200at2"/>
<organism evidence="1 2">
    <name type="scientific">Paenibacillus agilis</name>
    <dbReference type="NCBI Taxonomy" id="3020863"/>
    <lineage>
        <taxon>Bacteria</taxon>
        <taxon>Bacillati</taxon>
        <taxon>Bacillota</taxon>
        <taxon>Bacilli</taxon>
        <taxon>Bacillales</taxon>
        <taxon>Paenibacillaceae</taxon>
        <taxon>Paenibacillus</taxon>
    </lineage>
</organism>
<gene>
    <name evidence="1" type="ORF">FPZ44_07275</name>
</gene>
<protein>
    <recommendedName>
        <fullName evidence="3">Stage VI sporulation protein F</fullName>
    </recommendedName>
</protein>